<accession>A0A853I2R4</accession>
<proteinExistence type="predicted"/>
<evidence type="ECO:0000256" key="3">
    <source>
        <dbReference type="ARBA" id="ARBA00047594"/>
    </source>
</evidence>
<feature type="transmembrane region" description="Helical" evidence="4">
    <location>
        <begin position="22"/>
        <end position="42"/>
    </location>
</feature>
<evidence type="ECO:0000313" key="7">
    <source>
        <dbReference type="Proteomes" id="UP000569732"/>
    </source>
</evidence>
<dbReference type="PANTHER" id="PTHR14969:SF13">
    <property type="entry name" value="AT30094P"/>
    <property type="match status" value="1"/>
</dbReference>
<dbReference type="EMBL" id="JACCKB010000007">
    <property type="protein sequence ID" value="NYZ65782.1"/>
    <property type="molecule type" value="Genomic_DNA"/>
</dbReference>
<dbReference type="InterPro" id="IPR000326">
    <property type="entry name" value="PAP2/HPO"/>
</dbReference>
<gene>
    <name evidence="6" type="ORF">H0A36_07130</name>
</gene>
<dbReference type="SMART" id="SM00014">
    <property type="entry name" value="acidPPc"/>
    <property type="match status" value="1"/>
</dbReference>
<feature type="transmembrane region" description="Helical" evidence="4">
    <location>
        <begin position="294"/>
        <end position="315"/>
    </location>
</feature>
<evidence type="ECO:0000256" key="4">
    <source>
        <dbReference type="SAM" id="Phobius"/>
    </source>
</evidence>
<feature type="transmembrane region" description="Helical" evidence="4">
    <location>
        <begin position="54"/>
        <end position="72"/>
    </location>
</feature>
<keyword evidence="4" id="KW-1133">Transmembrane helix</keyword>
<keyword evidence="7" id="KW-1185">Reference proteome</keyword>
<dbReference type="Pfam" id="PF01569">
    <property type="entry name" value="PAP2"/>
    <property type="match status" value="1"/>
</dbReference>
<dbReference type="PANTHER" id="PTHR14969">
    <property type="entry name" value="SPHINGOSINE-1-PHOSPHATE PHOSPHOHYDROLASE"/>
    <property type="match status" value="1"/>
</dbReference>
<protein>
    <recommendedName>
        <fullName evidence="1">undecaprenyl-diphosphate phosphatase</fullName>
        <ecNumber evidence="1">3.6.1.27</ecNumber>
    </recommendedName>
    <alternativeName>
        <fullName evidence="2">Undecaprenyl pyrophosphate phosphatase</fullName>
    </alternativeName>
</protein>
<dbReference type="RefSeq" id="WP_180567805.1">
    <property type="nucleotide sequence ID" value="NZ_JACCKB010000007.1"/>
</dbReference>
<dbReference type="InterPro" id="IPR036938">
    <property type="entry name" value="PAP2/HPO_sf"/>
</dbReference>
<sequence>MDVAIINWAQAQLSSLHVVFQLFSWLGYGELYLIIIGVLYWGWNPRLGVSLSGYLLLASALNGIFKLVIHAPRPYWLAPELYKGIPDHAFGMPSGHANSSLSFWGRWAFTINKYWFWLLCAVIIFVIGLSRVFLGAHFPSQVLSGWGLALSCLIIFGYCEHKLTPWFSQLKPGTQILLVLCSCGVVLLAGVFSYLSTQAFIIPEHWLTNAYSASQTDKPFVPVNLKSICRDTAMLAGLWVGAILYYQQQGWHQLTQPQGRLLRCLGGVISGLLIWYGLGLAIKITTTFDTVSYYLLQVIRSFIFGLWVSHLWPCLTLKWQRHRALSL</sequence>
<feature type="transmembrane region" description="Helical" evidence="4">
    <location>
        <begin position="146"/>
        <end position="164"/>
    </location>
</feature>
<dbReference type="Gene3D" id="1.20.144.10">
    <property type="entry name" value="Phosphatidic acid phosphatase type 2/haloperoxidase"/>
    <property type="match status" value="1"/>
</dbReference>
<feature type="transmembrane region" description="Helical" evidence="4">
    <location>
        <begin position="261"/>
        <end position="282"/>
    </location>
</feature>
<organism evidence="6 7">
    <name type="scientific">Spartinivicinus marinus</name>
    <dbReference type="NCBI Taxonomy" id="2994442"/>
    <lineage>
        <taxon>Bacteria</taxon>
        <taxon>Pseudomonadati</taxon>
        <taxon>Pseudomonadota</taxon>
        <taxon>Gammaproteobacteria</taxon>
        <taxon>Oceanospirillales</taxon>
        <taxon>Zooshikellaceae</taxon>
        <taxon>Spartinivicinus</taxon>
    </lineage>
</organism>
<comment type="caution">
    <text evidence="6">The sequence shown here is derived from an EMBL/GenBank/DDBJ whole genome shotgun (WGS) entry which is preliminary data.</text>
</comment>
<dbReference type="SUPFAM" id="SSF48317">
    <property type="entry name" value="Acid phosphatase/Vanadium-dependent haloperoxidase"/>
    <property type="match status" value="1"/>
</dbReference>
<evidence type="ECO:0000313" key="6">
    <source>
        <dbReference type="EMBL" id="NYZ65782.1"/>
    </source>
</evidence>
<keyword evidence="4" id="KW-0472">Membrane</keyword>
<comment type="catalytic activity">
    <reaction evidence="3">
        <text>di-trans,octa-cis-undecaprenyl diphosphate + H2O = di-trans,octa-cis-undecaprenyl phosphate + phosphate + H(+)</text>
        <dbReference type="Rhea" id="RHEA:28094"/>
        <dbReference type="ChEBI" id="CHEBI:15377"/>
        <dbReference type="ChEBI" id="CHEBI:15378"/>
        <dbReference type="ChEBI" id="CHEBI:43474"/>
        <dbReference type="ChEBI" id="CHEBI:58405"/>
        <dbReference type="ChEBI" id="CHEBI:60392"/>
        <dbReference type="EC" id="3.6.1.27"/>
    </reaction>
</comment>
<evidence type="ECO:0000259" key="5">
    <source>
        <dbReference type="SMART" id="SM00014"/>
    </source>
</evidence>
<reference evidence="6 7" key="1">
    <citation type="submission" date="2020-07" db="EMBL/GenBank/DDBJ databases">
        <title>Endozoicomonas sp. nov., isolated from sediment.</title>
        <authorList>
            <person name="Gu T."/>
        </authorList>
    </citation>
    <scope>NUCLEOTIDE SEQUENCE [LARGE SCALE GENOMIC DNA]</scope>
    <source>
        <strain evidence="6 7">SM1973</strain>
    </source>
</reference>
<dbReference type="AlphaFoldDB" id="A0A853I2R4"/>
<name>A0A853I2R4_9GAMM</name>
<feature type="domain" description="Phosphatidic acid phosphatase type 2/haloperoxidase" evidence="5">
    <location>
        <begin position="47"/>
        <end position="157"/>
    </location>
</feature>
<feature type="transmembrane region" description="Helical" evidence="4">
    <location>
        <begin position="114"/>
        <end position="134"/>
    </location>
</feature>
<dbReference type="Proteomes" id="UP000569732">
    <property type="component" value="Unassembled WGS sequence"/>
</dbReference>
<dbReference type="GO" id="GO:0050380">
    <property type="term" value="F:undecaprenyl-diphosphatase activity"/>
    <property type="evidence" value="ECO:0007669"/>
    <property type="project" value="UniProtKB-EC"/>
</dbReference>
<evidence type="ECO:0000256" key="1">
    <source>
        <dbReference type="ARBA" id="ARBA00012374"/>
    </source>
</evidence>
<feature type="transmembrane region" description="Helical" evidence="4">
    <location>
        <begin position="176"/>
        <end position="195"/>
    </location>
</feature>
<evidence type="ECO:0000256" key="2">
    <source>
        <dbReference type="ARBA" id="ARBA00032707"/>
    </source>
</evidence>
<keyword evidence="4" id="KW-0812">Transmembrane</keyword>
<dbReference type="EC" id="3.6.1.27" evidence="1"/>